<comment type="caution">
    <text evidence="6">The sequence shown here is derived from an EMBL/GenBank/DDBJ whole genome shotgun (WGS) entry which is preliminary data.</text>
</comment>
<dbReference type="EMBL" id="JAEQNA010000001">
    <property type="protein sequence ID" value="MBL0419586.1"/>
    <property type="molecule type" value="Genomic_DNA"/>
</dbReference>
<evidence type="ECO:0000313" key="7">
    <source>
        <dbReference type="Proteomes" id="UP000613011"/>
    </source>
</evidence>
<feature type="chain" id="PRO_5038013091" evidence="3">
    <location>
        <begin position="32"/>
        <end position="624"/>
    </location>
</feature>
<dbReference type="PANTHER" id="PTHR30332:SF17">
    <property type="entry name" value="TYPE IV PILIATION SYSTEM PROTEIN DR_0774-RELATED"/>
    <property type="match status" value="1"/>
</dbReference>
<dbReference type="Pfam" id="PF00263">
    <property type="entry name" value="Secretin"/>
    <property type="match status" value="1"/>
</dbReference>
<feature type="compositionally biased region" description="Polar residues" evidence="2">
    <location>
        <begin position="50"/>
        <end position="63"/>
    </location>
</feature>
<dbReference type="PRINTS" id="PR00811">
    <property type="entry name" value="BCTERIALGSPD"/>
</dbReference>
<feature type="region of interest" description="Disordered" evidence="2">
    <location>
        <begin position="531"/>
        <end position="624"/>
    </location>
</feature>
<organism evidence="6 7">
    <name type="scientific">Ramlibacter aurantiacus</name>
    <dbReference type="NCBI Taxonomy" id="2801330"/>
    <lineage>
        <taxon>Bacteria</taxon>
        <taxon>Pseudomonadati</taxon>
        <taxon>Pseudomonadota</taxon>
        <taxon>Betaproteobacteria</taxon>
        <taxon>Burkholderiales</taxon>
        <taxon>Comamonadaceae</taxon>
        <taxon>Ramlibacter</taxon>
    </lineage>
</organism>
<dbReference type="RefSeq" id="WP_201682602.1">
    <property type="nucleotide sequence ID" value="NZ_JAEQNA010000001.1"/>
</dbReference>
<protein>
    <submittedName>
        <fullName evidence="6">Pilus assembly protein N-terminal domain-containing protein</fullName>
    </submittedName>
</protein>
<gene>
    <name evidence="6" type="ORF">JI739_04405</name>
</gene>
<evidence type="ECO:0000259" key="5">
    <source>
        <dbReference type="Pfam" id="PF13629"/>
    </source>
</evidence>
<dbReference type="GO" id="GO:0015627">
    <property type="term" value="C:type II protein secretion system complex"/>
    <property type="evidence" value="ECO:0007669"/>
    <property type="project" value="TreeGrafter"/>
</dbReference>
<feature type="compositionally biased region" description="Pro residues" evidence="2">
    <location>
        <begin position="537"/>
        <end position="576"/>
    </location>
</feature>
<feature type="signal peptide" evidence="3">
    <location>
        <begin position="1"/>
        <end position="31"/>
    </location>
</feature>
<keyword evidence="7" id="KW-1185">Reference proteome</keyword>
<dbReference type="Proteomes" id="UP000613011">
    <property type="component" value="Unassembled WGS sequence"/>
</dbReference>
<dbReference type="InterPro" id="IPR004846">
    <property type="entry name" value="T2SS/T3SS_dom"/>
</dbReference>
<evidence type="ECO:0000256" key="1">
    <source>
        <dbReference type="RuleBase" id="RU004003"/>
    </source>
</evidence>
<keyword evidence="3" id="KW-0732">Signal</keyword>
<comment type="similarity">
    <text evidence="1">Belongs to the bacterial secretin family.</text>
</comment>
<proteinExistence type="inferred from homology"/>
<reference evidence="6" key="1">
    <citation type="submission" date="2021-01" db="EMBL/GenBank/DDBJ databases">
        <title>Ramlibacter sp. strain AW1 16S ribosomal RNA gene Genome sequencing and assembly.</title>
        <authorList>
            <person name="Kang M."/>
        </authorList>
    </citation>
    <scope>NUCLEOTIDE SEQUENCE</scope>
    <source>
        <strain evidence="6">AW1</strain>
    </source>
</reference>
<accession>A0A937D699</accession>
<dbReference type="PANTHER" id="PTHR30332">
    <property type="entry name" value="PROBABLE GENERAL SECRETION PATHWAY PROTEIN D"/>
    <property type="match status" value="1"/>
</dbReference>
<dbReference type="AlphaFoldDB" id="A0A937D699"/>
<feature type="domain" description="Pilus formation protein N-terminal" evidence="5">
    <location>
        <begin position="129"/>
        <end position="184"/>
    </location>
</feature>
<feature type="region of interest" description="Disordered" evidence="2">
    <location>
        <begin position="41"/>
        <end position="72"/>
    </location>
</feature>
<evidence type="ECO:0000256" key="3">
    <source>
        <dbReference type="SAM" id="SignalP"/>
    </source>
</evidence>
<evidence type="ECO:0000313" key="6">
    <source>
        <dbReference type="EMBL" id="MBL0419586.1"/>
    </source>
</evidence>
<dbReference type="InterPro" id="IPR050810">
    <property type="entry name" value="Bact_Secretion_Sys_Channel"/>
</dbReference>
<name>A0A937D699_9BURK</name>
<dbReference type="InterPro" id="IPR006311">
    <property type="entry name" value="TAT_signal"/>
</dbReference>
<evidence type="ECO:0000256" key="2">
    <source>
        <dbReference type="SAM" id="MobiDB-lite"/>
    </source>
</evidence>
<dbReference type="PROSITE" id="PS51318">
    <property type="entry name" value="TAT"/>
    <property type="match status" value="1"/>
</dbReference>
<dbReference type="Pfam" id="PF13629">
    <property type="entry name" value="T2SS-T3SS_pil_N"/>
    <property type="match status" value="1"/>
</dbReference>
<dbReference type="InterPro" id="IPR001775">
    <property type="entry name" value="GspD/PilQ"/>
</dbReference>
<sequence length="624" mass="64369">MKKNHRRHAVAQSAALALGLGSALFTSLALAQAAERAITRPMQPRAVPAQASSGQAATPSPSGDQLPRLACTSVTTGDPLSLTLGKSRLVQLQPPAIRVLSGGRLPGAAGSPMQAPAPVTPPIPGMPAPGAAQGAAGGSDGVADTEITLLSPTELLVTGRRPGSGNVILQDREGRCVVRDITVSVDPQTLEGTLRQLIPGESGVRVAAADNAIVLTGTVRDVATLDQVMTLADVYGQGRRVVNLLRVSAPQQVMLEVKIAEVSKTLLDRFGLDFSRMLRDGPRFSVISGLIGGRPGGLGTVRPRPDRNGEFRIPDSFPGAGLINSANSAAQYGLDIQAQDGIFRVLAEPNIMAISGQSASFLSGGKIFIPVAQTGTTGGGVTITLEEKEFGVGLKFTPTVLDGRINLKVISEVSELSQTGTPFTTVGGVTAVLPSLSTRRVDTTVQLADGQSFAVAGLIRNNVTEALEKLPGLGEAPVVGALFRSTEFQNDKTELLFVITPRLVTPLAGPVPLPTDNHVVPTRADVILRGAAEGSMPPEPRPPAQPAPRPVMAPAPASPITPVPAMPTPPTTPPATRPISQADERAQVVASAAPRSALPASQPLAPIAAATGRSTAAGDWPDFE</sequence>
<feature type="compositionally biased region" description="Low complexity" evidence="2">
    <location>
        <begin position="590"/>
        <end position="610"/>
    </location>
</feature>
<evidence type="ECO:0000259" key="4">
    <source>
        <dbReference type="Pfam" id="PF00263"/>
    </source>
</evidence>
<dbReference type="InterPro" id="IPR032789">
    <property type="entry name" value="T2SS-T3SS_pil_N"/>
</dbReference>
<dbReference type="GO" id="GO:0009306">
    <property type="term" value="P:protein secretion"/>
    <property type="evidence" value="ECO:0007669"/>
    <property type="project" value="InterPro"/>
</dbReference>
<feature type="domain" description="Type II/III secretion system secretin-like" evidence="4">
    <location>
        <begin position="338"/>
        <end position="504"/>
    </location>
</feature>